<gene>
    <name evidence="2" type="ORF">BO88DRAFT_408554</name>
</gene>
<dbReference type="PANTHER" id="PTHR40619">
    <property type="entry name" value="FUNGAL STAND N-TERMINAL GOODBYE DOMAIN-CONTAINING PROTEIN"/>
    <property type="match status" value="1"/>
</dbReference>
<dbReference type="PANTHER" id="PTHR40619:SF3">
    <property type="entry name" value="FUNGAL STAND N-TERMINAL GOODBYE DOMAIN-CONTAINING PROTEIN"/>
    <property type="match status" value="1"/>
</dbReference>
<reference evidence="2" key="1">
    <citation type="submission" date="2016-12" db="EMBL/GenBank/DDBJ databases">
        <title>The genomes of Aspergillus section Nigri reveals drivers in fungal speciation.</title>
        <authorList>
            <consortium name="DOE Joint Genome Institute"/>
            <person name="Vesth T.C."/>
            <person name="Nybo J."/>
            <person name="Theobald S."/>
            <person name="Brandl J."/>
            <person name="Frisvad J.C."/>
            <person name="Nielsen K.F."/>
            <person name="Lyhne E.K."/>
            <person name="Kogle M.E."/>
            <person name="Kuo A."/>
            <person name="Riley R."/>
            <person name="Clum A."/>
            <person name="Nolan M."/>
            <person name="Lipzen A."/>
            <person name="Salamov A."/>
            <person name="Henrissat B."/>
            <person name="Wiebenga A."/>
            <person name="De Vries R.P."/>
            <person name="Grigoriev I.V."/>
            <person name="Mortensen U.H."/>
            <person name="Andersen M.R."/>
            <person name="Baker S.E."/>
        </authorList>
    </citation>
    <scope>NUCLEOTIDE SEQUENCE [LARGE SCALE GENOMIC DNA]</scope>
    <source>
        <strain evidence="2">CBS 113365</strain>
    </source>
</reference>
<dbReference type="OrthoDB" id="5419927at2759"/>
<evidence type="ECO:0000313" key="3">
    <source>
        <dbReference type="Proteomes" id="UP000248405"/>
    </source>
</evidence>
<keyword evidence="3" id="KW-1185">Reference proteome</keyword>
<dbReference type="AlphaFoldDB" id="A0A319AVK2"/>
<evidence type="ECO:0000313" key="2">
    <source>
        <dbReference type="EMBL" id="PYH64406.1"/>
    </source>
</evidence>
<dbReference type="RefSeq" id="XP_025558200.1">
    <property type="nucleotide sequence ID" value="XM_025707736.1"/>
</dbReference>
<proteinExistence type="predicted"/>
<keyword evidence="1" id="KW-0175">Coiled coil</keyword>
<dbReference type="GeneID" id="37212328"/>
<name>A0A319AVK2_ASPVC</name>
<organism evidence="2 3">
    <name type="scientific">Aspergillus vadensis (strain CBS 113365 / IMI 142717 / IBT 24658)</name>
    <dbReference type="NCBI Taxonomy" id="1448311"/>
    <lineage>
        <taxon>Eukaryota</taxon>
        <taxon>Fungi</taxon>
        <taxon>Dikarya</taxon>
        <taxon>Ascomycota</taxon>
        <taxon>Pezizomycotina</taxon>
        <taxon>Eurotiomycetes</taxon>
        <taxon>Eurotiomycetidae</taxon>
        <taxon>Eurotiales</taxon>
        <taxon>Aspergillaceae</taxon>
        <taxon>Aspergillus</taxon>
        <taxon>Aspergillus subgen. Circumdati</taxon>
    </lineage>
</organism>
<sequence>MHTAKVSRPGPPRRAATIDFIENRLPEVHPAFNHTHLQYDANAQRFVPTWTSSSAEEQIPSRPESAPVNAMKFWSQILPESMKGLKRQYPEPRGRTKTQYSIRDQRSWQGVCSQLEKARGQYDIPKRRNAKALFRKSYRDIAGKTDQLKTINKIAGQVDYISPFLVIVDILLDAAAMASQVREQVTKALDPKTLEDDFERIEFFLATFPRDPKIRSTSVDLVVAILKAIEDAIEFFLSHQVKRIWDSVTQGKGYQGALTASIKEIDRHSSRLASLASEANIHSNRTAFGMLFEQTGNLTAMCHANMRKVDHAILLADVRNARMMNMIKDLLQEAEDRVLRYQHESEEQEKRFREEQKAMLKSLCGMLSISLEISDSYRPTPAAQPQYQTIAMPTGFMASFMMPTPPPAWFLFPPWVVAPPPMPVTRDQLIATLGVHHNDAVDITHILYHRLQMPSSSRGRAEAAVSSPEFRRWLVSPSSSELLIQGDPDADGYELSGMSLITALVCSTLQGREGHVRVVWFCSLHDEDDDNSSSCSSIDSCNHPNALSHRSGGVAMLVSFITQMLHQHAFNFSLWPGNATAKDLHLQNLARGHMATLANLFEWLVRQLPSTTIFSIIIDEIGCYETDSYLTDMLTVLKLVLRLSRSQDVKCIMKVLATSSGQTDEVGDFFRDDEGCYLAFDALDEMEENGEVDDLDWGLLGDDAD</sequence>
<dbReference type="EMBL" id="KZ821644">
    <property type="protein sequence ID" value="PYH64406.1"/>
    <property type="molecule type" value="Genomic_DNA"/>
</dbReference>
<feature type="coiled-coil region" evidence="1">
    <location>
        <begin position="324"/>
        <end position="351"/>
    </location>
</feature>
<accession>A0A319AVK2</accession>
<dbReference type="Proteomes" id="UP000248405">
    <property type="component" value="Unassembled WGS sequence"/>
</dbReference>
<protein>
    <submittedName>
        <fullName evidence="2">Uncharacterized protein</fullName>
    </submittedName>
</protein>
<evidence type="ECO:0000256" key="1">
    <source>
        <dbReference type="SAM" id="Coils"/>
    </source>
</evidence>